<keyword evidence="2" id="KW-1185">Reference proteome</keyword>
<comment type="caution">
    <text evidence="1">The sequence shown here is derived from an EMBL/GenBank/DDBJ whole genome shotgun (WGS) entry which is preliminary data.</text>
</comment>
<dbReference type="OrthoDB" id="582186at2759"/>
<evidence type="ECO:0000313" key="1">
    <source>
        <dbReference type="EMBL" id="TVU34638.1"/>
    </source>
</evidence>
<dbReference type="EMBL" id="RWGY01000009">
    <property type="protein sequence ID" value="TVU34638.1"/>
    <property type="molecule type" value="Genomic_DNA"/>
</dbReference>
<gene>
    <name evidence="1" type="ORF">EJB05_16479</name>
</gene>
<accession>A0A5J9VG22</accession>
<protein>
    <submittedName>
        <fullName evidence="1">Uncharacterized protein</fullName>
    </submittedName>
</protein>
<dbReference type="AlphaFoldDB" id="A0A5J9VG22"/>
<dbReference type="Gramene" id="TVU34638">
    <property type="protein sequence ID" value="TVU34638"/>
    <property type="gene ID" value="EJB05_16479"/>
</dbReference>
<feature type="non-terminal residue" evidence="1">
    <location>
        <position position="1"/>
    </location>
</feature>
<organism evidence="1 2">
    <name type="scientific">Eragrostis curvula</name>
    <name type="common">weeping love grass</name>
    <dbReference type="NCBI Taxonomy" id="38414"/>
    <lineage>
        <taxon>Eukaryota</taxon>
        <taxon>Viridiplantae</taxon>
        <taxon>Streptophyta</taxon>
        <taxon>Embryophyta</taxon>
        <taxon>Tracheophyta</taxon>
        <taxon>Spermatophyta</taxon>
        <taxon>Magnoliopsida</taxon>
        <taxon>Liliopsida</taxon>
        <taxon>Poales</taxon>
        <taxon>Poaceae</taxon>
        <taxon>PACMAD clade</taxon>
        <taxon>Chloridoideae</taxon>
        <taxon>Eragrostideae</taxon>
        <taxon>Eragrostidinae</taxon>
        <taxon>Eragrostis</taxon>
    </lineage>
</organism>
<proteinExistence type="predicted"/>
<dbReference type="Proteomes" id="UP000324897">
    <property type="component" value="Unassembled WGS sequence"/>
</dbReference>
<name>A0A5J9VG22_9POAL</name>
<sequence length="156" mass="17100">MLPFLCVSKDDRLSIACVGTEHVVIGTKDDGDNGDPAPAVWLHTQVIQMTQAVAGANIVSVDCPKWFYIGKGAMLALYCPDGVFVLHLQKKSMEKIMDLSLCFPVSQGYYSCLPYEVDLPGFFMSRLGVMINLMAKQNQETTSTTITMKNLAAQCP</sequence>
<reference evidence="1 2" key="1">
    <citation type="journal article" date="2019" name="Sci. Rep.">
        <title>A high-quality genome of Eragrostis curvula grass provides insights into Poaceae evolution and supports new strategies to enhance forage quality.</title>
        <authorList>
            <person name="Carballo J."/>
            <person name="Santos B.A.C.M."/>
            <person name="Zappacosta D."/>
            <person name="Garbus I."/>
            <person name="Selva J.P."/>
            <person name="Gallo C.A."/>
            <person name="Diaz A."/>
            <person name="Albertini E."/>
            <person name="Caccamo M."/>
            <person name="Echenique V."/>
        </authorList>
    </citation>
    <scope>NUCLEOTIDE SEQUENCE [LARGE SCALE GENOMIC DNA]</scope>
    <source>
        <strain evidence="2">cv. Victoria</strain>
        <tissue evidence="1">Leaf</tissue>
    </source>
</reference>
<evidence type="ECO:0000313" key="2">
    <source>
        <dbReference type="Proteomes" id="UP000324897"/>
    </source>
</evidence>